<organism evidence="1">
    <name type="scientific">Anguilla anguilla</name>
    <name type="common">European freshwater eel</name>
    <name type="synonym">Muraena anguilla</name>
    <dbReference type="NCBI Taxonomy" id="7936"/>
    <lineage>
        <taxon>Eukaryota</taxon>
        <taxon>Metazoa</taxon>
        <taxon>Chordata</taxon>
        <taxon>Craniata</taxon>
        <taxon>Vertebrata</taxon>
        <taxon>Euteleostomi</taxon>
        <taxon>Actinopterygii</taxon>
        <taxon>Neopterygii</taxon>
        <taxon>Teleostei</taxon>
        <taxon>Anguilliformes</taxon>
        <taxon>Anguillidae</taxon>
        <taxon>Anguilla</taxon>
    </lineage>
</organism>
<dbReference type="EMBL" id="GBXM01095343">
    <property type="protein sequence ID" value="JAH13234.1"/>
    <property type="molecule type" value="Transcribed_RNA"/>
</dbReference>
<dbReference type="AlphaFoldDB" id="A0A0E9Q929"/>
<protein>
    <submittedName>
        <fullName evidence="1">Uncharacterized protein</fullName>
    </submittedName>
</protein>
<reference evidence="1" key="2">
    <citation type="journal article" date="2015" name="Fish Shellfish Immunol.">
        <title>Early steps in the European eel (Anguilla anguilla)-Vibrio vulnificus interaction in the gills: Role of the RtxA13 toxin.</title>
        <authorList>
            <person name="Callol A."/>
            <person name="Pajuelo D."/>
            <person name="Ebbesson L."/>
            <person name="Teles M."/>
            <person name="MacKenzie S."/>
            <person name="Amaro C."/>
        </authorList>
    </citation>
    <scope>NUCLEOTIDE SEQUENCE</scope>
</reference>
<sequence>MSNFGLGDSWRLKNSLIREYSYFSPPHQSFSRIDFFLTSTRSYLIFQVPKFIPS</sequence>
<dbReference type="Gene3D" id="3.60.10.10">
    <property type="entry name" value="Endonuclease/exonuclease/phosphatase"/>
    <property type="match status" value="1"/>
</dbReference>
<name>A0A0E9Q929_ANGAN</name>
<dbReference type="InterPro" id="IPR036691">
    <property type="entry name" value="Endo/exonu/phosph_ase_sf"/>
</dbReference>
<proteinExistence type="predicted"/>
<accession>A0A0E9Q929</accession>
<evidence type="ECO:0000313" key="1">
    <source>
        <dbReference type="EMBL" id="JAH13234.1"/>
    </source>
</evidence>
<reference evidence="1" key="1">
    <citation type="submission" date="2014-11" db="EMBL/GenBank/DDBJ databases">
        <authorList>
            <person name="Amaro Gonzalez C."/>
        </authorList>
    </citation>
    <scope>NUCLEOTIDE SEQUENCE</scope>
</reference>